<name>A0A5E8CJZ9_9ZZZZ</name>
<gene>
    <name evidence="1" type="ORF">CPAV1605_1257</name>
</gene>
<proteinExistence type="predicted"/>
<protein>
    <submittedName>
        <fullName evidence="1">Uncharacterized protein</fullName>
    </submittedName>
</protein>
<dbReference type="EMBL" id="CABVLZ010000004">
    <property type="protein sequence ID" value="VVU95506.1"/>
    <property type="molecule type" value="Genomic_DNA"/>
</dbReference>
<dbReference type="AlphaFoldDB" id="A0A5E8CJZ9"/>
<organism evidence="1">
    <name type="scientific">seawater metagenome</name>
    <dbReference type="NCBI Taxonomy" id="1561972"/>
    <lineage>
        <taxon>unclassified sequences</taxon>
        <taxon>metagenomes</taxon>
        <taxon>ecological metagenomes</taxon>
    </lineage>
</organism>
<accession>A0A5E8CJZ9</accession>
<reference evidence="1" key="1">
    <citation type="submission" date="2019-09" db="EMBL/GenBank/DDBJ databases">
        <authorList>
            <person name="Needham M D."/>
        </authorList>
    </citation>
    <scope>NUCLEOTIDE SEQUENCE</scope>
</reference>
<sequence length="199" mass="23320">MIYCNLCSKTVEKFHPITTKCFICSANNKERLSFIFLKKNKLVKNKNFLDLSKNETINKYCKKQTTMKTYFDQDTLDVSDHKNNFFDFINDINIIQKIGKNNDLLDELKRVMIKSASLIGIIDLDNVTEEINTLELLKKEGFFIRLHITDNQFNNITQFKYDNIKIICSEDKNQIHGIGNIILCEAVKKIEYMKGVTKW</sequence>
<evidence type="ECO:0000313" key="1">
    <source>
        <dbReference type="EMBL" id="VVU95506.1"/>
    </source>
</evidence>